<feature type="region of interest" description="Disordered" evidence="4">
    <location>
        <begin position="241"/>
        <end position="274"/>
    </location>
</feature>
<dbReference type="EMBL" id="JBAMIC010000013">
    <property type="protein sequence ID" value="KAK7098042.1"/>
    <property type="molecule type" value="Genomic_DNA"/>
</dbReference>
<evidence type="ECO:0000313" key="6">
    <source>
        <dbReference type="EMBL" id="KAK7098042.1"/>
    </source>
</evidence>
<evidence type="ECO:0000256" key="4">
    <source>
        <dbReference type="SAM" id="MobiDB-lite"/>
    </source>
</evidence>
<evidence type="ECO:0000256" key="3">
    <source>
        <dbReference type="ARBA" id="ARBA00023134"/>
    </source>
</evidence>
<dbReference type="InterPro" id="IPR045058">
    <property type="entry name" value="GIMA/IAN/Toc"/>
</dbReference>
<organism evidence="6 7">
    <name type="scientific">Littorina saxatilis</name>
    <dbReference type="NCBI Taxonomy" id="31220"/>
    <lineage>
        <taxon>Eukaryota</taxon>
        <taxon>Metazoa</taxon>
        <taxon>Spiralia</taxon>
        <taxon>Lophotrochozoa</taxon>
        <taxon>Mollusca</taxon>
        <taxon>Gastropoda</taxon>
        <taxon>Caenogastropoda</taxon>
        <taxon>Littorinimorpha</taxon>
        <taxon>Littorinoidea</taxon>
        <taxon>Littorinidae</taxon>
        <taxon>Littorina</taxon>
    </lineage>
</organism>
<proteinExistence type="inferred from homology"/>
<evidence type="ECO:0000259" key="5">
    <source>
        <dbReference type="PROSITE" id="PS51720"/>
    </source>
</evidence>
<dbReference type="Proteomes" id="UP001374579">
    <property type="component" value="Unassembled WGS sequence"/>
</dbReference>
<dbReference type="PROSITE" id="PS51720">
    <property type="entry name" value="G_AIG1"/>
    <property type="match status" value="1"/>
</dbReference>
<keyword evidence="7" id="KW-1185">Reference proteome</keyword>
<reference evidence="6 7" key="1">
    <citation type="submission" date="2024-02" db="EMBL/GenBank/DDBJ databases">
        <title>Chromosome-scale genome assembly of the rough periwinkle Littorina saxatilis.</title>
        <authorList>
            <person name="De Jode A."/>
            <person name="Faria R."/>
            <person name="Formenti G."/>
            <person name="Sims Y."/>
            <person name="Smith T.P."/>
            <person name="Tracey A."/>
            <person name="Wood J.M.D."/>
            <person name="Zagrodzka Z.B."/>
            <person name="Johannesson K."/>
            <person name="Butlin R.K."/>
            <person name="Leder E.H."/>
        </authorList>
    </citation>
    <scope>NUCLEOTIDE SEQUENCE [LARGE SCALE GENOMIC DNA]</scope>
    <source>
        <strain evidence="6">Snail1</strain>
        <tissue evidence="6">Muscle</tissue>
    </source>
</reference>
<dbReference type="AlphaFoldDB" id="A0AAN9G7Q4"/>
<feature type="compositionally biased region" description="Low complexity" evidence="4">
    <location>
        <begin position="349"/>
        <end position="365"/>
    </location>
</feature>
<feature type="domain" description="AIG1-type G" evidence="5">
    <location>
        <begin position="6"/>
        <end position="208"/>
    </location>
</feature>
<dbReference type="GO" id="GO:0005525">
    <property type="term" value="F:GTP binding"/>
    <property type="evidence" value="ECO:0007669"/>
    <property type="project" value="UniProtKB-KW"/>
</dbReference>
<dbReference type="FunFam" id="3.40.50.300:FF:000366">
    <property type="entry name" value="GTPase, IMAP family member 2"/>
    <property type="match status" value="1"/>
</dbReference>
<dbReference type="InterPro" id="IPR006703">
    <property type="entry name" value="G_AIG1"/>
</dbReference>
<keyword evidence="2" id="KW-0547">Nucleotide-binding</keyword>
<accession>A0AAN9G7Q4</accession>
<evidence type="ECO:0000313" key="7">
    <source>
        <dbReference type="Proteomes" id="UP001374579"/>
    </source>
</evidence>
<comment type="similarity">
    <text evidence="1">Belongs to the TRAFAC class TrmE-Era-EngA-EngB-Septin-like GTPase superfamily. AIG1/Toc34/Toc159-like paraseptin GTPase family. IAN subfamily.</text>
</comment>
<dbReference type="Gene3D" id="3.40.50.300">
    <property type="entry name" value="P-loop containing nucleotide triphosphate hydrolases"/>
    <property type="match status" value="1"/>
</dbReference>
<comment type="caution">
    <text evidence="6">The sequence shown here is derived from an EMBL/GenBank/DDBJ whole genome shotgun (WGS) entry which is preliminary data.</text>
</comment>
<keyword evidence="3" id="KW-0342">GTP-binding</keyword>
<feature type="compositionally biased region" description="Basic and acidic residues" evidence="4">
    <location>
        <begin position="316"/>
        <end position="348"/>
    </location>
</feature>
<gene>
    <name evidence="6" type="ORF">V1264_004932</name>
</gene>
<feature type="region of interest" description="Disordered" evidence="4">
    <location>
        <begin position="280"/>
        <end position="299"/>
    </location>
</feature>
<dbReference type="Pfam" id="PF04548">
    <property type="entry name" value="AIG1"/>
    <property type="match status" value="1"/>
</dbReference>
<feature type="compositionally biased region" description="Basic and acidic residues" evidence="4">
    <location>
        <begin position="241"/>
        <end position="263"/>
    </location>
</feature>
<feature type="region of interest" description="Disordered" evidence="4">
    <location>
        <begin position="312"/>
        <end position="380"/>
    </location>
</feature>
<dbReference type="PANTHER" id="PTHR10903">
    <property type="entry name" value="GTPASE, IMAP FAMILY MEMBER-RELATED"/>
    <property type="match status" value="1"/>
</dbReference>
<dbReference type="SUPFAM" id="SSF52540">
    <property type="entry name" value="P-loop containing nucleoside triphosphate hydrolases"/>
    <property type="match status" value="1"/>
</dbReference>
<evidence type="ECO:0000256" key="2">
    <source>
        <dbReference type="ARBA" id="ARBA00022741"/>
    </source>
</evidence>
<dbReference type="PANTHER" id="PTHR10903:SF184">
    <property type="entry name" value="GTP-BINDING PROTEIN A"/>
    <property type="match status" value="1"/>
</dbReference>
<evidence type="ECO:0000256" key="1">
    <source>
        <dbReference type="ARBA" id="ARBA00008535"/>
    </source>
</evidence>
<dbReference type="InterPro" id="IPR027417">
    <property type="entry name" value="P-loop_NTPase"/>
</dbReference>
<feature type="compositionally biased region" description="Basic residues" evidence="4">
    <location>
        <begin position="369"/>
        <end position="380"/>
    </location>
</feature>
<name>A0AAN9G7Q4_9CAEN</name>
<sequence length="380" mass="43217">MGSADRETFRFLMLGKTGSGKSSTGNTILGQDLFDADVSFVSVTDDCQLKAATNHGAHIEIMDSPGLFDTSMSHEDVSTLVMQAVACMHPGPDAVFYVIKIGRYTEEEYGVYSRLKALLDDNVLKYVVVIFTHGDALKGKNIADVLDKLPPTLQGVLEEVSHRYVVMDNTRAARDNTGQVTGLLDTVRALRAGNGHVPYTCPKYAFVADKMEEELARRLMGVEEKELENKKVVQELSHKLAEAEESVAKEKEELERQDRERQEAMQQKEVAMQAQLTSMSEVLTKQQASEEDQRRQMQELQEKLAREQLEFQQHMEQQRRQQAEELRKKDAEREATLRRLQQEREAAERAAQQRQAQELEALRQQVARSGRRRKKDCSLM</sequence>
<protein>
    <recommendedName>
        <fullName evidence="5">AIG1-type G domain-containing protein</fullName>
    </recommendedName>
</protein>